<dbReference type="Gene3D" id="3.90.79.10">
    <property type="entry name" value="Nucleoside Triphosphate Pyrophosphohydrolase"/>
    <property type="match status" value="1"/>
</dbReference>
<dbReference type="Pfam" id="PF01008">
    <property type="entry name" value="IF-2B"/>
    <property type="match status" value="1"/>
</dbReference>
<dbReference type="Gene3D" id="3.40.50.10470">
    <property type="entry name" value="Translation initiation factor eif-2b, domain 2"/>
    <property type="match status" value="1"/>
</dbReference>
<dbReference type="EMBL" id="JASJQH010007009">
    <property type="protein sequence ID" value="KAK9720599.1"/>
    <property type="molecule type" value="Genomic_DNA"/>
</dbReference>
<feature type="domain" description="Nudix hydrolase" evidence="3">
    <location>
        <begin position="2"/>
        <end position="158"/>
    </location>
</feature>
<protein>
    <recommendedName>
        <fullName evidence="3">Nudix hydrolase domain-containing protein</fullName>
    </recommendedName>
</protein>
<dbReference type="InterPro" id="IPR042529">
    <property type="entry name" value="IF_2B-like_C"/>
</dbReference>
<name>A0ABR2W566_9FUNG</name>
<comment type="caution">
    <text evidence="4">The sequence shown here is derived from an EMBL/GenBank/DDBJ whole genome shotgun (WGS) entry which is preliminary data.</text>
</comment>
<evidence type="ECO:0000256" key="2">
    <source>
        <dbReference type="RuleBase" id="RU003814"/>
    </source>
</evidence>
<reference evidence="4 5" key="1">
    <citation type="submission" date="2023-04" db="EMBL/GenBank/DDBJ databases">
        <title>Genome of Basidiobolus ranarum AG-B5.</title>
        <authorList>
            <person name="Stajich J.E."/>
            <person name="Carter-House D."/>
            <person name="Gryganskyi A."/>
        </authorList>
    </citation>
    <scope>NUCLEOTIDE SEQUENCE [LARGE SCALE GENOMIC DNA]</scope>
    <source>
        <strain evidence="4 5">AG-B5</strain>
    </source>
</reference>
<dbReference type="Proteomes" id="UP001479436">
    <property type="component" value="Unassembled WGS sequence"/>
</dbReference>
<organism evidence="4 5">
    <name type="scientific">Basidiobolus ranarum</name>
    <dbReference type="NCBI Taxonomy" id="34480"/>
    <lineage>
        <taxon>Eukaryota</taxon>
        <taxon>Fungi</taxon>
        <taxon>Fungi incertae sedis</taxon>
        <taxon>Zoopagomycota</taxon>
        <taxon>Entomophthoromycotina</taxon>
        <taxon>Basidiobolomycetes</taxon>
        <taxon>Basidiobolales</taxon>
        <taxon>Basidiobolaceae</taxon>
        <taxon>Basidiobolus</taxon>
    </lineage>
</organism>
<dbReference type="SUPFAM" id="SSF55811">
    <property type="entry name" value="Nudix"/>
    <property type="match status" value="1"/>
</dbReference>
<dbReference type="InterPro" id="IPR000649">
    <property type="entry name" value="IF-2B-related"/>
</dbReference>
<proteinExistence type="inferred from homology"/>
<comment type="similarity">
    <text evidence="1 2">Belongs to the eIF-2B alpha/beta/delta subunits family.</text>
</comment>
<evidence type="ECO:0000313" key="5">
    <source>
        <dbReference type="Proteomes" id="UP001479436"/>
    </source>
</evidence>
<dbReference type="PANTHER" id="PTHR43475:SF3">
    <property type="entry name" value="TRANSLATION INITIATION FACTOR EIF-2B SUBUNIT FAMILY PROTEIN (AFU_ORTHOLOGUE AFUA_2G14290)"/>
    <property type="match status" value="1"/>
</dbReference>
<sequence length="513" mass="57951">MKRRQVVTSFIVCDVDTSSDNKEELKPSRSPASQGQRILILKRSEKVHTYQNLWAGVSGSIEEQDKNPLERAMTEIKEELALSHNSIALVRSGKPLTFQSEELDTEWTVYPFLFRLLVEPTQIQLDFEHVDKKWIQLEELATFDTVPNLRTVLDRVYLPEIVHRSLMDMFNDRNSGAQQLADKASEVVRQTVISKVLRSNEMNISTYFEKVRNICWHLVQIRPSMQAAISSTLSVIHNMIDQAIKESDLSLESFEKRVSEIITSFRKESQENVHKLNVQFLASLFSPLFSETSDGSDAQHYSIMTLSYSSTVFGVLCMLCHQVLIASIDHTVDIYILESRPLNEGALGLAAKLDDFLAPAANNPRASARVRIQVITDASCAYFMANMTHVLLGADHISGIDGSVVNKIGSLNLALAAKHYDKKVHVISRLDKVYGVENEENMEENEPVEVFVSYGGAFEKCLARKRVEVRNVYFEKVGATLVDGYITENGLLSLKDIQTFWADRQKLVEALID</sequence>
<dbReference type="PANTHER" id="PTHR43475">
    <property type="entry name" value="METHYLTHIORIBOSE-1-PHOSPHATE ISOMERASE"/>
    <property type="match status" value="1"/>
</dbReference>
<gene>
    <name evidence="4" type="ORF">K7432_004060</name>
</gene>
<dbReference type="InterPro" id="IPR015797">
    <property type="entry name" value="NUDIX_hydrolase-like_dom_sf"/>
</dbReference>
<keyword evidence="5" id="KW-1185">Reference proteome</keyword>
<dbReference type="InterPro" id="IPR037171">
    <property type="entry name" value="NagB/RpiA_transferase-like"/>
</dbReference>
<evidence type="ECO:0000256" key="1">
    <source>
        <dbReference type="ARBA" id="ARBA00007251"/>
    </source>
</evidence>
<dbReference type="SUPFAM" id="SSF100950">
    <property type="entry name" value="NagB/RpiA/CoA transferase-like"/>
    <property type="match status" value="1"/>
</dbReference>
<dbReference type="InterPro" id="IPR000086">
    <property type="entry name" value="NUDIX_hydrolase_dom"/>
</dbReference>
<dbReference type="PROSITE" id="PS51462">
    <property type="entry name" value="NUDIX"/>
    <property type="match status" value="1"/>
</dbReference>
<evidence type="ECO:0000313" key="4">
    <source>
        <dbReference type="EMBL" id="KAK9720599.1"/>
    </source>
</evidence>
<evidence type="ECO:0000259" key="3">
    <source>
        <dbReference type="PROSITE" id="PS51462"/>
    </source>
</evidence>
<dbReference type="Pfam" id="PF00293">
    <property type="entry name" value="NUDIX"/>
    <property type="match status" value="1"/>
</dbReference>
<accession>A0ABR2W566</accession>